<keyword evidence="1" id="KW-0812">Transmembrane</keyword>
<keyword evidence="1" id="KW-1133">Transmembrane helix</keyword>
<evidence type="ECO:0000313" key="3">
    <source>
        <dbReference type="EMBL" id="UWZ59015.1"/>
    </source>
</evidence>
<dbReference type="RefSeq" id="WP_033361886.1">
    <property type="nucleotide sequence ID" value="NZ_CP073767.1"/>
</dbReference>
<sequence>MGLLRRRAPHPLLFAALGVVVGLVFATIAYRTWSRDRDLREHGAQTGARVVEVTGSGKGRRVYVEFTAGGRQVRAEVEGRSDTAGARVGDELPVRYDTRDPARDVYDARRSDQYKLAYLTGACALVGLVGAPAIAWFALRRRQPAAA</sequence>
<dbReference type="AlphaFoldDB" id="A0A9Q9ISA3"/>
<evidence type="ECO:0000256" key="1">
    <source>
        <dbReference type="SAM" id="Phobius"/>
    </source>
</evidence>
<dbReference type="KEGG" id="daur:Daura_24355"/>
<evidence type="ECO:0000313" key="4">
    <source>
        <dbReference type="Proteomes" id="UP001058003"/>
    </source>
</evidence>
<reference evidence="3" key="1">
    <citation type="submission" date="2021-04" db="EMBL/GenBank/DDBJ databases">
        <title>Dactylosporangium aurantiacum NRRL B-8018 full assembly.</title>
        <authorList>
            <person name="Hartkoorn R.C."/>
            <person name="Beaudoing E."/>
            <person name="Hot D."/>
        </authorList>
    </citation>
    <scope>NUCLEOTIDE SEQUENCE</scope>
    <source>
        <strain evidence="3">NRRL B-8018</strain>
    </source>
</reference>
<keyword evidence="1" id="KW-0472">Membrane</keyword>
<name>A0A9Q9ISA3_9ACTN</name>
<dbReference type="EMBL" id="CP073767">
    <property type="protein sequence ID" value="UWZ59015.1"/>
    <property type="molecule type" value="Genomic_DNA"/>
</dbReference>
<organism evidence="3 4">
    <name type="scientific">Dactylosporangium aurantiacum</name>
    <dbReference type="NCBI Taxonomy" id="35754"/>
    <lineage>
        <taxon>Bacteria</taxon>
        <taxon>Bacillati</taxon>
        <taxon>Actinomycetota</taxon>
        <taxon>Actinomycetes</taxon>
        <taxon>Micromonosporales</taxon>
        <taxon>Micromonosporaceae</taxon>
        <taxon>Dactylosporangium</taxon>
    </lineage>
</organism>
<keyword evidence="4" id="KW-1185">Reference proteome</keyword>
<dbReference type="Pfam" id="PF12158">
    <property type="entry name" value="DUF3592"/>
    <property type="match status" value="1"/>
</dbReference>
<feature type="domain" description="DUF3592" evidence="2">
    <location>
        <begin position="49"/>
        <end position="107"/>
    </location>
</feature>
<proteinExistence type="predicted"/>
<feature type="transmembrane region" description="Helical" evidence="1">
    <location>
        <begin position="116"/>
        <end position="139"/>
    </location>
</feature>
<feature type="transmembrane region" description="Helical" evidence="1">
    <location>
        <begin position="12"/>
        <end position="33"/>
    </location>
</feature>
<dbReference type="OrthoDB" id="3385280at2"/>
<dbReference type="Proteomes" id="UP001058003">
    <property type="component" value="Chromosome"/>
</dbReference>
<evidence type="ECO:0000259" key="2">
    <source>
        <dbReference type="Pfam" id="PF12158"/>
    </source>
</evidence>
<dbReference type="InterPro" id="IPR021994">
    <property type="entry name" value="DUF3592"/>
</dbReference>
<accession>A0A9Q9ISA3</accession>
<protein>
    <submittedName>
        <fullName evidence="3">DUF3592 domain-containing protein</fullName>
    </submittedName>
</protein>
<gene>
    <name evidence="3" type="ORF">Daura_24355</name>
</gene>